<dbReference type="EMBL" id="PEJP01000014">
    <property type="protein sequence ID" value="RYO69236.1"/>
    <property type="molecule type" value="Genomic_DNA"/>
</dbReference>
<keyword evidence="2" id="KW-1185">Reference proteome</keyword>
<organism evidence="1 2">
    <name type="scientific">Alternaria arborescens</name>
    <dbReference type="NCBI Taxonomy" id="156630"/>
    <lineage>
        <taxon>Eukaryota</taxon>
        <taxon>Fungi</taxon>
        <taxon>Dikarya</taxon>
        <taxon>Ascomycota</taxon>
        <taxon>Pezizomycotina</taxon>
        <taxon>Dothideomycetes</taxon>
        <taxon>Pleosporomycetidae</taxon>
        <taxon>Pleosporales</taxon>
        <taxon>Pleosporineae</taxon>
        <taxon>Pleosporaceae</taxon>
        <taxon>Alternaria</taxon>
        <taxon>Alternaria sect. Alternaria</taxon>
    </lineage>
</organism>
<name>A0A4Q4SH00_9PLEO</name>
<accession>A0A4Q4SH00</accession>
<reference evidence="2" key="1">
    <citation type="journal article" date="2019" name="bioRxiv">
        <title>Genomics, evolutionary history and diagnostics of the Alternaria alternata species group including apple and Asian pear pathotypes.</title>
        <authorList>
            <person name="Armitage A.D."/>
            <person name="Cockerton H.M."/>
            <person name="Sreenivasaprasad S."/>
            <person name="Woodhall J.W."/>
            <person name="Lane C.R."/>
            <person name="Harrison R.J."/>
            <person name="Clarkson J.P."/>
        </authorList>
    </citation>
    <scope>NUCLEOTIDE SEQUENCE [LARGE SCALE GENOMIC DNA]</scope>
    <source>
        <strain evidence="2">RGR 97.0016</strain>
    </source>
</reference>
<evidence type="ECO:0000313" key="2">
    <source>
        <dbReference type="Proteomes" id="UP000293823"/>
    </source>
</evidence>
<comment type="caution">
    <text evidence="1">The sequence shown here is derived from an EMBL/GenBank/DDBJ whole genome shotgun (WGS) entry which is preliminary data.</text>
</comment>
<dbReference type="Proteomes" id="UP000293823">
    <property type="component" value="Unassembled WGS sequence"/>
</dbReference>
<proteinExistence type="predicted"/>
<gene>
    <name evidence="1" type="ORF">AA0113_g4223</name>
</gene>
<dbReference type="AlphaFoldDB" id="A0A4Q4SH00"/>
<sequence>MGGGETIADQILKTFALPDVVGSKTSSKKLINLLRGHVLLLFMQTRIPFWDITRPNKTHRSPE</sequence>
<evidence type="ECO:0000313" key="1">
    <source>
        <dbReference type="EMBL" id="RYO69236.1"/>
    </source>
</evidence>
<protein>
    <submittedName>
        <fullName evidence="1">Uncharacterized protein</fullName>
    </submittedName>
</protein>